<keyword evidence="1" id="KW-0812">Transmembrane</keyword>
<dbReference type="EMBL" id="AP026802">
    <property type="protein sequence ID" value="BDR58699.1"/>
    <property type="molecule type" value="Genomic_DNA"/>
</dbReference>
<dbReference type="Proteomes" id="UP001321861">
    <property type="component" value="Chromosome"/>
</dbReference>
<feature type="transmembrane region" description="Helical" evidence="1">
    <location>
        <begin position="102"/>
        <end position="122"/>
    </location>
</feature>
<organism evidence="2 3">
    <name type="scientific">Xylocopilactobacillus apicola</name>
    <dbReference type="NCBI Taxonomy" id="2932184"/>
    <lineage>
        <taxon>Bacteria</taxon>
        <taxon>Bacillati</taxon>
        <taxon>Bacillota</taxon>
        <taxon>Bacilli</taxon>
        <taxon>Lactobacillales</taxon>
        <taxon>Lactobacillaceae</taxon>
        <taxon>Xylocopilactobacillus</taxon>
    </lineage>
</organism>
<feature type="transmembrane region" description="Helical" evidence="1">
    <location>
        <begin position="12"/>
        <end position="31"/>
    </location>
</feature>
<evidence type="ECO:0000256" key="1">
    <source>
        <dbReference type="SAM" id="Phobius"/>
    </source>
</evidence>
<keyword evidence="3" id="KW-1185">Reference proteome</keyword>
<keyword evidence="1" id="KW-0472">Membrane</keyword>
<protein>
    <submittedName>
        <fullName evidence="2">ABC transporter permease</fullName>
    </submittedName>
</protein>
<feature type="transmembrane region" description="Helical" evidence="1">
    <location>
        <begin position="76"/>
        <end position="96"/>
    </location>
</feature>
<dbReference type="KEGG" id="xap:XA3_11400"/>
<reference evidence="2 3" key="1">
    <citation type="journal article" date="2023" name="Microbiol. Spectr.">
        <title>Symbiosis of Carpenter Bees with Uncharacterized Lactic Acid Bacteria Showing NAD Auxotrophy.</title>
        <authorList>
            <person name="Kawasaki S."/>
            <person name="Ozawa K."/>
            <person name="Mori T."/>
            <person name="Yamamoto A."/>
            <person name="Ito M."/>
            <person name="Ohkuma M."/>
            <person name="Sakamoto M."/>
            <person name="Matsutani M."/>
        </authorList>
    </citation>
    <scope>NUCLEOTIDE SEQUENCE [LARGE SCALE GENOMIC DNA]</scope>
    <source>
        <strain evidence="2 3">XA3</strain>
    </source>
</reference>
<proteinExistence type="predicted"/>
<feature type="transmembrane region" description="Helical" evidence="1">
    <location>
        <begin position="37"/>
        <end position="55"/>
    </location>
</feature>
<accession>A0AAU9DRV0</accession>
<feature type="transmembrane region" description="Helical" evidence="1">
    <location>
        <begin position="129"/>
        <end position="150"/>
    </location>
</feature>
<evidence type="ECO:0000313" key="3">
    <source>
        <dbReference type="Proteomes" id="UP001321861"/>
    </source>
</evidence>
<dbReference type="AlphaFoldDB" id="A0AAU9DRV0"/>
<sequence>MFRNILQSESIKFITNPWCLIGMLSAVAFAGLKNGMYLGQAGLVITSSVFIGQEYRNLELRTSLLTAPARLKLFGAKLFLLTFVTWITGLTSFLIAREHFSLMILLSWTFIVWLSAFISMITRSQVVPLTILFSLILGFSQMLFSFFKIAKYLPDLATMNLFLVQPHKNMLNPTQGLLVQLVWVLVLSFLALIVQARDLK</sequence>
<feature type="transmembrane region" description="Helical" evidence="1">
    <location>
        <begin position="170"/>
        <end position="194"/>
    </location>
</feature>
<gene>
    <name evidence="2" type="ORF">XA3_11400</name>
</gene>
<dbReference type="RefSeq" id="WP_317634537.1">
    <property type="nucleotide sequence ID" value="NZ_AP026802.1"/>
</dbReference>
<name>A0AAU9DRV0_9LACO</name>
<evidence type="ECO:0000313" key="2">
    <source>
        <dbReference type="EMBL" id="BDR58699.1"/>
    </source>
</evidence>
<keyword evidence="1" id="KW-1133">Transmembrane helix</keyword>